<dbReference type="Proteomes" id="UP001500751">
    <property type="component" value="Unassembled WGS sequence"/>
</dbReference>
<dbReference type="EMBL" id="BAAAQN010000001">
    <property type="protein sequence ID" value="GAA2010847.1"/>
    <property type="molecule type" value="Genomic_DNA"/>
</dbReference>
<sequence length="398" mass="44938">MSTESRSSTALYYPFMDVQVHSWLLNSILYWERILTIVPERDIAHGSPALEPLVERQWLAPLAIDRNERRAAVRKASLQTLHLLDSGALIPERVPIGPLRHADAQIHEWVDADKIDRGLWPYLLAKKIAIRDAKDYWCYHIDKHVFEVHMSLLATHLARASNLPLVTDNNDIADLAEDLAVRIREEAAPPRKRRLFRTPKPVESSPDPRDYVARISIQVAGIRPDTPVAKVVAFREKHLAELERFRSAVAKLSADIAASGIAGREEMEAAAREAFLHDVRPSVVELDKALRLQRIESTQLALSGAMLTSMPSWLVQMPHFLQSTTQPLAVAAMEGLTLSAVAIKHEKNRRQLLRESPFAYVLAARQSLGGRRPPKIETILSAMESGMSLEREREMLQW</sequence>
<keyword evidence="2" id="KW-1185">Reference proteome</keyword>
<reference evidence="2" key="1">
    <citation type="journal article" date="2019" name="Int. J. Syst. Evol. Microbiol.">
        <title>The Global Catalogue of Microorganisms (GCM) 10K type strain sequencing project: providing services to taxonomists for standard genome sequencing and annotation.</title>
        <authorList>
            <consortium name="The Broad Institute Genomics Platform"/>
            <consortium name="The Broad Institute Genome Sequencing Center for Infectious Disease"/>
            <person name="Wu L."/>
            <person name="Ma J."/>
        </authorList>
    </citation>
    <scope>NUCLEOTIDE SEQUENCE [LARGE SCALE GENOMIC DNA]</scope>
    <source>
        <strain evidence="2">JCM 16014</strain>
    </source>
</reference>
<comment type="caution">
    <text evidence="1">The sequence shown here is derived from an EMBL/GenBank/DDBJ whole genome shotgun (WGS) entry which is preliminary data.</text>
</comment>
<evidence type="ECO:0000313" key="1">
    <source>
        <dbReference type="EMBL" id="GAA2010847.1"/>
    </source>
</evidence>
<protein>
    <submittedName>
        <fullName evidence="1">Uncharacterized protein</fullName>
    </submittedName>
</protein>
<proteinExistence type="predicted"/>
<name>A0ABP5F046_9ACTN</name>
<evidence type="ECO:0000313" key="2">
    <source>
        <dbReference type="Proteomes" id="UP001500751"/>
    </source>
</evidence>
<accession>A0ABP5F046</accession>
<gene>
    <name evidence="1" type="ORF">GCM10009839_01010</name>
</gene>
<organism evidence="1 2">
    <name type="scientific">Catenulispora yoronensis</name>
    <dbReference type="NCBI Taxonomy" id="450799"/>
    <lineage>
        <taxon>Bacteria</taxon>
        <taxon>Bacillati</taxon>
        <taxon>Actinomycetota</taxon>
        <taxon>Actinomycetes</taxon>
        <taxon>Catenulisporales</taxon>
        <taxon>Catenulisporaceae</taxon>
        <taxon>Catenulispora</taxon>
    </lineage>
</organism>